<dbReference type="Gene3D" id="1.10.10.10">
    <property type="entry name" value="Winged helix-like DNA-binding domain superfamily/Winged helix DNA-binding domain"/>
    <property type="match status" value="1"/>
</dbReference>
<protein>
    <submittedName>
        <fullName evidence="2">Metalloregulator ArsR/SmtB family transcription factor</fullName>
    </submittedName>
</protein>
<dbReference type="EMBL" id="WISB01000089">
    <property type="protein sequence ID" value="MQW70186.1"/>
    <property type="molecule type" value="Genomic_DNA"/>
</dbReference>
<dbReference type="PANTHER" id="PTHR38600">
    <property type="entry name" value="TRANSCRIPTIONAL REGULATORY PROTEIN"/>
    <property type="match status" value="1"/>
</dbReference>
<reference evidence="2" key="1">
    <citation type="journal article" date="2013" name="Genome Biol.">
        <title>Comparative genomics of the core and accessory genomes of 48 Sinorhizobium strains comprising five genospecies.</title>
        <authorList>
            <person name="Sugawara M."/>
            <person name="Epstein B."/>
            <person name="Badgley B.D."/>
            <person name="Unno T."/>
            <person name="Xu L."/>
            <person name="Reese J."/>
            <person name="Gyaneshwar P."/>
            <person name="Denny R."/>
            <person name="Mudge J."/>
            <person name="Bharti A.K."/>
            <person name="Farmer A.D."/>
            <person name="May G.D."/>
            <person name="Woodward J.E."/>
            <person name="Medigue C."/>
            <person name="Vallenet D."/>
            <person name="Lajus A."/>
            <person name="Rouy Z."/>
            <person name="Martinez-Vaz B."/>
            <person name="Tiffin P."/>
            <person name="Young N.D."/>
            <person name="Sadowsky M.J."/>
        </authorList>
    </citation>
    <scope>NUCLEOTIDE SEQUENCE</scope>
    <source>
        <strain evidence="2">M1</strain>
    </source>
</reference>
<dbReference type="PANTHER" id="PTHR38600:SF2">
    <property type="entry name" value="SLL0088 PROTEIN"/>
    <property type="match status" value="1"/>
</dbReference>
<dbReference type="CDD" id="cd00090">
    <property type="entry name" value="HTH_ARSR"/>
    <property type="match status" value="1"/>
</dbReference>
<dbReference type="InterPro" id="IPR036390">
    <property type="entry name" value="WH_DNA-bd_sf"/>
</dbReference>
<dbReference type="PROSITE" id="PS50987">
    <property type="entry name" value="HTH_ARSR_2"/>
    <property type="match status" value="1"/>
</dbReference>
<dbReference type="SUPFAM" id="SSF46785">
    <property type="entry name" value="Winged helix' DNA-binding domain"/>
    <property type="match status" value="1"/>
</dbReference>
<evidence type="ECO:0000313" key="2">
    <source>
        <dbReference type="EMBL" id="MQW70186.1"/>
    </source>
</evidence>
<comment type="caution">
    <text evidence="2">The sequence shown here is derived from an EMBL/GenBank/DDBJ whole genome shotgun (WGS) entry which is preliminary data.</text>
</comment>
<feature type="domain" description="HTH arsR-type" evidence="1">
    <location>
        <begin position="4"/>
        <end position="100"/>
    </location>
</feature>
<dbReference type="AlphaFoldDB" id="A0A6G1WKG7"/>
<proteinExistence type="predicted"/>
<dbReference type="SMART" id="SM00418">
    <property type="entry name" value="HTH_ARSR"/>
    <property type="match status" value="1"/>
</dbReference>
<dbReference type="InterPro" id="IPR011991">
    <property type="entry name" value="ArsR-like_HTH"/>
</dbReference>
<evidence type="ECO:0000259" key="1">
    <source>
        <dbReference type="PROSITE" id="PS50987"/>
    </source>
</evidence>
<dbReference type="InterPro" id="IPR036388">
    <property type="entry name" value="WH-like_DNA-bd_sf"/>
</dbReference>
<name>A0A6G1WKG7_9HYPH</name>
<organism evidence="2">
    <name type="scientific">Sinorhizobium medicae</name>
    <dbReference type="NCBI Taxonomy" id="110321"/>
    <lineage>
        <taxon>Bacteria</taxon>
        <taxon>Pseudomonadati</taxon>
        <taxon>Pseudomonadota</taxon>
        <taxon>Alphaproteobacteria</taxon>
        <taxon>Hyphomicrobiales</taxon>
        <taxon>Rhizobiaceae</taxon>
        <taxon>Sinorhizobium/Ensifer group</taxon>
        <taxon>Sinorhizobium</taxon>
    </lineage>
</organism>
<gene>
    <name evidence="2" type="ORF">GHJ91_13745</name>
</gene>
<dbReference type="Pfam" id="PF12840">
    <property type="entry name" value="HTH_20"/>
    <property type="match status" value="1"/>
</dbReference>
<dbReference type="GO" id="GO:0003700">
    <property type="term" value="F:DNA-binding transcription factor activity"/>
    <property type="evidence" value="ECO:0007669"/>
    <property type="project" value="InterPro"/>
</dbReference>
<sequence>MASLKRMIEYSKQLDMAFHALSDATRRGILDRLSRGPASVSELAKPYESSFAAILQHVQVLEASGLIVTEKRGRTRECRISHDTVQRIEHWLSERRHLWESRFDRLGILLENGGPVDAGLPHAATKGEN</sequence>
<dbReference type="InterPro" id="IPR001845">
    <property type="entry name" value="HTH_ArsR_DNA-bd_dom"/>
</dbReference>
<dbReference type="PRINTS" id="PR00778">
    <property type="entry name" value="HTHARSR"/>
</dbReference>
<dbReference type="NCBIfam" id="NF033788">
    <property type="entry name" value="HTH_metalloreg"/>
    <property type="match status" value="1"/>
</dbReference>
<accession>A0A6G1WKG7</accession>